<dbReference type="SMART" id="SM00487">
    <property type="entry name" value="DEXDc"/>
    <property type="match status" value="1"/>
</dbReference>
<dbReference type="Gene3D" id="3.40.50.300">
    <property type="entry name" value="P-loop containing nucleotide triphosphate hydrolases"/>
    <property type="match status" value="1"/>
</dbReference>
<keyword evidence="4" id="KW-0067">ATP-binding</keyword>
<accession>A0A0D3JDL1</accession>
<dbReference type="KEGG" id="ehx:EMIHUDRAFT_45743"/>
<dbReference type="PANTHER" id="PTHR12131:SF1">
    <property type="entry name" value="ATP-DEPENDENT RNA HELICASE SUPV3L1, MITOCHONDRIAL-RELATED"/>
    <property type="match status" value="1"/>
</dbReference>
<dbReference type="SUPFAM" id="SSF52540">
    <property type="entry name" value="P-loop containing nucleoside triphosphate hydrolases"/>
    <property type="match status" value="1"/>
</dbReference>
<dbReference type="STRING" id="2903.R1EF29"/>
<dbReference type="InterPro" id="IPR027417">
    <property type="entry name" value="P-loop_NTPase"/>
</dbReference>
<evidence type="ECO:0000259" key="5">
    <source>
        <dbReference type="PROSITE" id="PS51192"/>
    </source>
</evidence>
<dbReference type="RefSeq" id="XP_005774025.1">
    <property type="nucleotide sequence ID" value="XM_005773968.1"/>
</dbReference>
<dbReference type="HOGENOM" id="CLU_096089_0_0_1"/>
<dbReference type="PaxDb" id="2903-EOD05939"/>
<evidence type="ECO:0000313" key="7">
    <source>
        <dbReference type="Proteomes" id="UP000013827"/>
    </source>
</evidence>
<dbReference type="EnsemblProtists" id="EOD21596">
    <property type="protein sequence ID" value="EOD21596"/>
    <property type="gene ID" value="EMIHUDRAFT_45743"/>
</dbReference>
<keyword evidence="7" id="KW-1185">Reference proteome</keyword>
<name>A0A0D3JDL1_EMIH1</name>
<dbReference type="OMA" id="TEIFRNW"/>
<feature type="domain" description="Helicase ATP-binding" evidence="5">
    <location>
        <begin position="1"/>
        <end position="150"/>
    </location>
</feature>
<dbReference type="GO" id="GO:0005524">
    <property type="term" value="F:ATP binding"/>
    <property type="evidence" value="ECO:0007669"/>
    <property type="project" value="UniProtKB-KW"/>
</dbReference>
<dbReference type="AlphaFoldDB" id="A0A0D3JDL1"/>
<protein>
    <recommendedName>
        <fullName evidence="5">Helicase ATP-binding domain-containing protein</fullName>
    </recommendedName>
</protein>
<dbReference type="GO" id="GO:0004386">
    <property type="term" value="F:helicase activity"/>
    <property type="evidence" value="ECO:0007669"/>
    <property type="project" value="UniProtKB-KW"/>
</dbReference>
<dbReference type="GeneID" id="17267141"/>
<keyword evidence="1" id="KW-0547">Nucleotide-binding</keyword>
<dbReference type="eggNOG" id="KOG0948">
    <property type="taxonomic scope" value="Eukaryota"/>
</dbReference>
<dbReference type="InterPro" id="IPR014001">
    <property type="entry name" value="Helicase_ATP-bd"/>
</dbReference>
<dbReference type="RefSeq" id="XP_005758368.1">
    <property type="nucleotide sequence ID" value="XM_005758311.1"/>
</dbReference>
<dbReference type="PANTHER" id="PTHR12131">
    <property type="entry name" value="ATP-DEPENDENT RNA AND DNA HELICASE"/>
    <property type="match status" value="1"/>
</dbReference>
<dbReference type="PROSITE" id="PS51192">
    <property type="entry name" value="HELICASE_ATP_BIND_1"/>
    <property type="match status" value="1"/>
</dbReference>
<keyword evidence="3" id="KW-0347">Helicase</keyword>
<dbReference type="KEGG" id="ehx:EMIHUDRAFT_45786"/>
<dbReference type="GeneID" id="17252152"/>
<evidence type="ECO:0000256" key="4">
    <source>
        <dbReference type="ARBA" id="ARBA00022840"/>
    </source>
</evidence>
<dbReference type="InterPro" id="IPR050699">
    <property type="entry name" value="RNA-DNA_Helicase"/>
</dbReference>
<dbReference type="GO" id="GO:0016787">
    <property type="term" value="F:hydrolase activity"/>
    <property type="evidence" value="ECO:0007669"/>
    <property type="project" value="UniProtKB-KW"/>
</dbReference>
<organism evidence="6 7">
    <name type="scientific">Emiliania huxleyi (strain CCMP1516)</name>
    <dbReference type="NCBI Taxonomy" id="280463"/>
    <lineage>
        <taxon>Eukaryota</taxon>
        <taxon>Haptista</taxon>
        <taxon>Haptophyta</taxon>
        <taxon>Prymnesiophyceae</taxon>
        <taxon>Isochrysidales</taxon>
        <taxon>Noelaerhabdaceae</taxon>
        <taxon>Emiliania</taxon>
    </lineage>
</organism>
<evidence type="ECO:0000256" key="1">
    <source>
        <dbReference type="ARBA" id="ARBA00022741"/>
    </source>
</evidence>
<keyword evidence="2" id="KW-0378">Hydrolase</keyword>
<evidence type="ECO:0000256" key="3">
    <source>
        <dbReference type="ARBA" id="ARBA00022806"/>
    </source>
</evidence>
<sequence>APTSAGKTLVAEHAVRAALGAGGRAVYASPLKALSNQKYRELGRIFPGEIGLLTGDHSAEPQAGCLVLTTEVLRSMLYRGSELGASELVREVRWAVFDEAHLLGSPSRGWVIEEALILLPRAVRVVLLSATIPNGAALAGWLAMLRQTPCELVHSAARPVPLRHYV</sequence>
<dbReference type="GO" id="GO:0003676">
    <property type="term" value="F:nucleic acid binding"/>
    <property type="evidence" value="ECO:0007669"/>
    <property type="project" value="InterPro"/>
</dbReference>
<evidence type="ECO:0000256" key="2">
    <source>
        <dbReference type="ARBA" id="ARBA00022801"/>
    </source>
</evidence>
<proteinExistence type="predicted"/>
<dbReference type="Pfam" id="PF00270">
    <property type="entry name" value="DEAD"/>
    <property type="match status" value="1"/>
</dbReference>
<evidence type="ECO:0000313" key="6">
    <source>
        <dbReference type="EnsemblProtists" id="EOD21596"/>
    </source>
</evidence>
<dbReference type="InterPro" id="IPR011545">
    <property type="entry name" value="DEAD/DEAH_box_helicase_dom"/>
</dbReference>
<dbReference type="Proteomes" id="UP000013827">
    <property type="component" value="Unassembled WGS sequence"/>
</dbReference>
<reference evidence="6" key="2">
    <citation type="submission" date="2024-10" db="UniProtKB">
        <authorList>
            <consortium name="EnsemblProtists"/>
        </authorList>
    </citation>
    <scope>IDENTIFICATION</scope>
</reference>
<reference evidence="7" key="1">
    <citation type="journal article" date="2013" name="Nature">
        <title>Pan genome of the phytoplankton Emiliania underpins its global distribution.</title>
        <authorList>
            <person name="Read B.A."/>
            <person name="Kegel J."/>
            <person name="Klute M.J."/>
            <person name="Kuo A."/>
            <person name="Lefebvre S.C."/>
            <person name="Maumus F."/>
            <person name="Mayer C."/>
            <person name="Miller J."/>
            <person name="Monier A."/>
            <person name="Salamov A."/>
            <person name="Young J."/>
            <person name="Aguilar M."/>
            <person name="Claverie J.M."/>
            <person name="Frickenhaus S."/>
            <person name="Gonzalez K."/>
            <person name="Herman E.K."/>
            <person name="Lin Y.C."/>
            <person name="Napier J."/>
            <person name="Ogata H."/>
            <person name="Sarno A.F."/>
            <person name="Shmutz J."/>
            <person name="Schroeder D."/>
            <person name="de Vargas C."/>
            <person name="Verret F."/>
            <person name="von Dassow P."/>
            <person name="Valentin K."/>
            <person name="Van de Peer Y."/>
            <person name="Wheeler G."/>
            <person name="Dacks J.B."/>
            <person name="Delwiche C.F."/>
            <person name="Dyhrman S.T."/>
            <person name="Glockner G."/>
            <person name="John U."/>
            <person name="Richards T."/>
            <person name="Worden A.Z."/>
            <person name="Zhang X."/>
            <person name="Grigoriev I.V."/>
            <person name="Allen A.E."/>
            <person name="Bidle K."/>
            <person name="Borodovsky M."/>
            <person name="Bowler C."/>
            <person name="Brownlee C."/>
            <person name="Cock J.M."/>
            <person name="Elias M."/>
            <person name="Gladyshev V.N."/>
            <person name="Groth M."/>
            <person name="Guda C."/>
            <person name="Hadaegh A."/>
            <person name="Iglesias-Rodriguez M.D."/>
            <person name="Jenkins J."/>
            <person name="Jones B.M."/>
            <person name="Lawson T."/>
            <person name="Leese F."/>
            <person name="Lindquist E."/>
            <person name="Lobanov A."/>
            <person name="Lomsadze A."/>
            <person name="Malik S.B."/>
            <person name="Marsh M.E."/>
            <person name="Mackinder L."/>
            <person name="Mock T."/>
            <person name="Mueller-Roeber B."/>
            <person name="Pagarete A."/>
            <person name="Parker M."/>
            <person name="Probert I."/>
            <person name="Quesneville H."/>
            <person name="Raines C."/>
            <person name="Rensing S.A."/>
            <person name="Riano-Pachon D.M."/>
            <person name="Richier S."/>
            <person name="Rokitta S."/>
            <person name="Shiraiwa Y."/>
            <person name="Soanes D.M."/>
            <person name="van der Giezen M."/>
            <person name="Wahlund T.M."/>
            <person name="Williams B."/>
            <person name="Wilson W."/>
            <person name="Wolfe G."/>
            <person name="Wurch L.L."/>
        </authorList>
    </citation>
    <scope>NUCLEOTIDE SEQUENCE</scope>
</reference>
<dbReference type="EnsemblProtists" id="EOD05939">
    <property type="protein sequence ID" value="EOD05939"/>
    <property type="gene ID" value="EMIHUDRAFT_45786"/>
</dbReference>